<dbReference type="GO" id="GO:0003677">
    <property type="term" value="F:DNA binding"/>
    <property type="evidence" value="ECO:0007669"/>
    <property type="project" value="UniProtKB-KW"/>
</dbReference>
<keyword evidence="3 7" id="KW-0238">DNA-binding</keyword>
<dbReference type="SUPFAM" id="SSF53822">
    <property type="entry name" value="Periplasmic binding protein-like I"/>
    <property type="match status" value="1"/>
</dbReference>
<evidence type="ECO:0000259" key="6">
    <source>
        <dbReference type="PROSITE" id="PS50932"/>
    </source>
</evidence>
<proteinExistence type="predicted"/>
<dbReference type="PROSITE" id="PS50932">
    <property type="entry name" value="HTH_LACI_2"/>
    <property type="match status" value="1"/>
</dbReference>
<sequence>MKRSEPSKSPTMKALAAEAGVSQSTVSLALRDDPRLRPETRSRIQALARKRGYRPDPVLSALVAYRSRTRAPGDYGKIGILHDWDQLDRLPLSFRQQIDGMSEQAETLGYQTELFRVHPAEDRSLRLSRMLFSRGIRGIILASLRMPALLMDWKHFSAVVVGEYFSRPQLNHVGNHHASVLTTTYQELRKLGYRRIGFCNSIVSEERKHHLYLGAYLKCLYLDGIEPSRSPPFLYDSAGDWSPLPWLDQYGFDAVMSLVPSVFMEKLNGSVYTVPDRLGVAGYAIPLDAHPAPIAGCALDYHRIGAAAVDLLQTMLHRSQRGVPAENEHYDLLIRGQWREGASVMHAPNAAARQQPPAC</sequence>
<feature type="region of interest" description="Disordered" evidence="5">
    <location>
        <begin position="1"/>
        <end position="24"/>
    </location>
</feature>
<feature type="domain" description="HTH lacI-type" evidence="6">
    <location>
        <begin position="10"/>
        <end position="64"/>
    </location>
</feature>
<dbReference type="CDD" id="cd01392">
    <property type="entry name" value="HTH_LacI"/>
    <property type="match status" value="1"/>
</dbReference>
<keyword evidence="2" id="KW-0805">Transcription regulation</keyword>
<keyword evidence="1" id="KW-0678">Repressor</keyword>
<dbReference type="InterPro" id="IPR010982">
    <property type="entry name" value="Lambda_DNA-bd_dom_sf"/>
</dbReference>
<dbReference type="InterPro" id="IPR046335">
    <property type="entry name" value="LacI/GalR-like_sensor"/>
</dbReference>
<dbReference type="Proteomes" id="UP001225316">
    <property type="component" value="Unassembled WGS sequence"/>
</dbReference>
<gene>
    <name evidence="7" type="ORF">QEH52_07155</name>
</gene>
<dbReference type="SMART" id="SM00354">
    <property type="entry name" value="HTH_LACI"/>
    <property type="match status" value="1"/>
</dbReference>
<dbReference type="Gene3D" id="1.10.260.40">
    <property type="entry name" value="lambda repressor-like DNA-binding domains"/>
    <property type="match status" value="1"/>
</dbReference>
<dbReference type="InterPro" id="IPR000843">
    <property type="entry name" value="HTH_LacI"/>
</dbReference>
<comment type="caution">
    <text evidence="7">The sequence shown here is derived from an EMBL/GenBank/DDBJ whole genome shotgun (WGS) entry which is preliminary data.</text>
</comment>
<dbReference type="Pfam" id="PF00356">
    <property type="entry name" value="LacI"/>
    <property type="match status" value="1"/>
</dbReference>
<dbReference type="Gene3D" id="3.40.50.2300">
    <property type="match status" value="2"/>
</dbReference>
<dbReference type="RefSeq" id="WP_308949413.1">
    <property type="nucleotide sequence ID" value="NZ_JARXHW010000012.1"/>
</dbReference>
<dbReference type="SUPFAM" id="SSF47413">
    <property type="entry name" value="lambda repressor-like DNA-binding domains"/>
    <property type="match status" value="1"/>
</dbReference>
<evidence type="ECO:0000313" key="8">
    <source>
        <dbReference type="Proteomes" id="UP001225316"/>
    </source>
</evidence>
<dbReference type="InterPro" id="IPR028082">
    <property type="entry name" value="Peripla_BP_I"/>
</dbReference>
<reference evidence="7 8" key="1">
    <citation type="submission" date="2023-04" db="EMBL/GenBank/DDBJ databases">
        <title>A novel bacteria isolated from coastal sediment.</title>
        <authorList>
            <person name="Liu X.-J."/>
            <person name="Du Z.-J."/>
        </authorList>
    </citation>
    <scope>NUCLEOTIDE SEQUENCE [LARGE SCALE GENOMIC DNA]</scope>
    <source>
        <strain evidence="7 8">SDUM461003</strain>
    </source>
</reference>
<dbReference type="PANTHER" id="PTHR30146">
    <property type="entry name" value="LACI-RELATED TRANSCRIPTIONAL REPRESSOR"/>
    <property type="match status" value="1"/>
</dbReference>
<name>A0ABU1AVI3_9BACT</name>
<dbReference type="PANTHER" id="PTHR30146:SF148">
    <property type="entry name" value="HTH-TYPE TRANSCRIPTIONAL REPRESSOR PURR-RELATED"/>
    <property type="match status" value="1"/>
</dbReference>
<evidence type="ECO:0000256" key="5">
    <source>
        <dbReference type="SAM" id="MobiDB-lite"/>
    </source>
</evidence>
<evidence type="ECO:0000313" key="7">
    <source>
        <dbReference type="EMBL" id="MDQ8207279.1"/>
    </source>
</evidence>
<keyword evidence="4" id="KW-0804">Transcription</keyword>
<evidence type="ECO:0000256" key="4">
    <source>
        <dbReference type="ARBA" id="ARBA00023163"/>
    </source>
</evidence>
<evidence type="ECO:0000256" key="1">
    <source>
        <dbReference type="ARBA" id="ARBA00022491"/>
    </source>
</evidence>
<evidence type="ECO:0000256" key="3">
    <source>
        <dbReference type="ARBA" id="ARBA00023125"/>
    </source>
</evidence>
<evidence type="ECO:0000256" key="2">
    <source>
        <dbReference type="ARBA" id="ARBA00023015"/>
    </source>
</evidence>
<keyword evidence="8" id="KW-1185">Reference proteome</keyword>
<accession>A0ABU1AVI3</accession>
<dbReference type="EMBL" id="JARXHW010000012">
    <property type="protein sequence ID" value="MDQ8207279.1"/>
    <property type="molecule type" value="Genomic_DNA"/>
</dbReference>
<organism evidence="7 8">
    <name type="scientific">Thalassobacterium maritimum</name>
    <dbReference type="NCBI Taxonomy" id="3041265"/>
    <lineage>
        <taxon>Bacteria</taxon>
        <taxon>Pseudomonadati</taxon>
        <taxon>Verrucomicrobiota</taxon>
        <taxon>Opitutia</taxon>
        <taxon>Puniceicoccales</taxon>
        <taxon>Coraliomargaritaceae</taxon>
        <taxon>Thalassobacterium</taxon>
    </lineage>
</organism>
<protein>
    <submittedName>
        <fullName evidence="7">LacI family DNA-binding transcriptional regulator</fullName>
    </submittedName>
</protein>
<dbReference type="Pfam" id="PF13377">
    <property type="entry name" value="Peripla_BP_3"/>
    <property type="match status" value="1"/>
</dbReference>